<protein>
    <submittedName>
        <fullName evidence="1">Uncharacterized protein</fullName>
    </submittedName>
</protein>
<accession>A0A0E9W059</accession>
<reference evidence="1" key="1">
    <citation type="submission" date="2014-11" db="EMBL/GenBank/DDBJ databases">
        <authorList>
            <person name="Amaro Gonzalez C."/>
        </authorList>
    </citation>
    <scope>NUCLEOTIDE SEQUENCE</scope>
</reference>
<reference evidence="1" key="2">
    <citation type="journal article" date="2015" name="Fish Shellfish Immunol.">
        <title>Early steps in the European eel (Anguilla anguilla)-Vibrio vulnificus interaction in the gills: Role of the RtxA13 toxin.</title>
        <authorList>
            <person name="Callol A."/>
            <person name="Pajuelo D."/>
            <person name="Ebbesson L."/>
            <person name="Teles M."/>
            <person name="MacKenzie S."/>
            <person name="Amaro C."/>
        </authorList>
    </citation>
    <scope>NUCLEOTIDE SEQUENCE</scope>
</reference>
<dbReference type="AlphaFoldDB" id="A0A0E9W059"/>
<name>A0A0E9W059_ANGAN</name>
<evidence type="ECO:0000313" key="1">
    <source>
        <dbReference type="EMBL" id="JAH83732.1"/>
    </source>
</evidence>
<dbReference type="EMBL" id="GBXM01024845">
    <property type="protein sequence ID" value="JAH83732.1"/>
    <property type="molecule type" value="Transcribed_RNA"/>
</dbReference>
<sequence>MQICVLKLSFLLYLTRLV</sequence>
<organism evidence="1">
    <name type="scientific">Anguilla anguilla</name>
    <name type="common">European freshwater eel</name>
    <name type="synonym">Muraena anguilla</name>
    <dbReference type="NCBI Taxonomy" id="7936"/>
    <lineage>
        <taxon>Eukaryota</taxon>
        <taxon>Metazoa</taxon>
        <taxon>Chordata</taxon>
        <taxon>Craniata</taxon>
        <taxon>Vertebrata</taxon>
        <taxon>Euteleostomi</taxon>
        <taxon>Actinopterygii</taxon>
        <taxon>Neopterygii</taxon>
        <taxon>Teleostei</taxon>
        <taxon>Anguilliformes</taxon>
        <taxon>Anguillidae</taxon>
        <taxon>Anguilla</taxon>
    </lineage>
</organism>
<proteinExistence type="predicted"/>